<protein>
    <recommendedName>
        <fullName evidence="5">Integral membrane protein</fullName>
    </recommendedName>
</protein>
<evidence type="ECO:0000256" key="2">
    <source>
        <dbReference type="SAM" id="Phobius"/>
    </source>
</evidence>
<proteinExistence type="predicted"/>
<keyword evidence="2" id="KW-1133">Transmembrane helix</keyword>
<feature type="compositionally biased region" description="Pro residues" evidence="1">
    <location>
        <begin position="61"/>
        <end position="76"/>
    </location>
</feature>
<evidence type="ECO:0008006" key="5">
    <source>
        <dbReference type="Google" id="ProtNLM"/>
    </source>
</evidence>
<keyword evidence="2" id="KW-0812">Transmembrane</keyword>
<gene>
    <name evidence="3" type="ORF">GCM10009821_04050</name>
</gene>
<organism evidence="3 4">
    <name type="scientific">Aeromicrobium halocynthiae</name>
    <dbReference type="NCBI Taxonomy" id="560557"/>
    <lineage>
        <taxon>Bacteria</taxon>
        <taxon>Bacillati</taxon>
        <taxon>Actinomycetota</taxon>
        <taxon>Actinomycetes</taxon>
        <taxon>Propionibacteriales</taxon>
        <taxon>Nocardioidaceae</taxon>
        <taxon>Aeromicrobium</taxon>
    </lineage>
</organism>
<sequence length="314" mass="31676">MTNQDPPPGDDQNRPDDLPPGRPPSEMGPPLPPPPPDAVPPSTGGAAPPPGGVPPMGGYGAPPPGAQPPPPPPGTPTGPGGQPDIGAGFSWAWAKFQANAAPLVVSTLIIGALAVVAYLIVYLPLLAIVGGGGSEISVDPVTGEITGFSAGPGFFVTTLVSAIGLFALFIVIQGVGSNLVRMSLKIADGEEVAVGDLFTFPRGGSTFVTAILLALGTAVGYLLCFLPGIVFAWGAAFTFAFFYDKGLAPVDAIKASFTLFKDNLGPAILTVLLGGLVASAGVLLCFVGVIVSAPIAQLFIVHQYRSMTGGRITA</sequence>
<feature type="transmembrane region" description="Helical" evidence="2">
    <location>
        <begin position="268"/>
        <end position="301"/>
    </location>
</feature>
<dbReference type="EMBL" id="BAAAPY010000001">
    <property type="protein sequence ID" value="GAA2070270.1"/>
    <property type="molecule type" value="Genomic_DNA"/>
</dbReference>
<dbReference type="Proteomes" id="UP001501480">
    <property type="component" value="Unassembled WGS sequence"/>
</dbReference>
<keyword evidence="2" id="KW-0472">Membrane</keyword>
<comment type="caution">
    <text evidence="3">The sequence shown here is derived from an EMBL/GenBank/DDBJ whole genome shotgun (WGS) entry which is preliminary data.</text>
</comment>
<evidence type="ECO:0000313" key="3">
    <source>
        <dbReference type="EMBL" id="GAA2070270.1"/>
    </source>
</evidence>
<reference evidence="3 4" key="1">
    <citation type="journal article" date="2019" name="Int. J. Syst. Evol. Microbiol.">
        <title>The Global Catalogue of Microorganisms (GCM) 10K type strain sequencing project: providing services to taxonomists for standard genome sequencing and annotation.</title>
        <authorList>
            <consortium name="The Broad Institute Genomics Platform"/>
            <consortium name="The Broad Institute Genome Sequencing Center for Infectious Disease"/>
            <person name="Wu L."/>
            <person name="Ma J."/>
        </authorList>
    </citation>
    <scope>NUCLEOTIDE SEQUENCE [LARGE SCALE GENOMIC DNA]</scope>
    <source>
        <strain evidence="3 4">JCM 15749</strain>
    </source>
</reference>
<feature type="transmembrane region" description="Helical" evidence="2">
    <location>
        <begin position="210"/>
        <end position="243"/>
    </location>
</feature>
<feature type="transmembrane region" description="Helical" evidence="2">
    <location>
        <begin position="150"/>
        <end position="172"/>
    </location>
</feature>
<evidence type="ECO:0000256" key="1">
    <source>
        <dbReference type="SAM" id="MobiDB-lite"/>
    </source>
</evidence>
<name>A0ABN2VRR5_9ACTN</name>
<feature type="region of interest" description="Disordered" evidence="1">
    <location>
        <begin position="1"/>
        <end position="86"/>
    </location>
</feature>
<feature type="compositionally biased region" description="Pro residues" evidence="1">
    <location>
        <begin position="20"/>
        <end position="39"/>
    </location>
</feature>
<feature type="transmembrane region" description="Helical" evidence="2">
    <location>
        <begin position="103"/>
        <end position="130"/>
    </location>
</feature>
<keyword evidence="4" id="KW-1185">Reference proteome</keyword>
<evidence type="ECO:0000313" key="4">
    <source>
        <dbReference type="Proteomes" id="UP001501480"/>
    </source>
</evidence>
<dbReference type="RefSeq" id="WP_344323681.1">
    <property type="nucleotide sequence ID" value="NZ_BAAAPY010000001.1"/>
</dbReference>
<accession>A0ABN2VRR5</accession>